<evidence type="ECO:0000256" key="1">
    <source>
        <dbReference type="SAM" id="MobiDB-lite"/>
    </source>
</evidence>
<evidence type="ECO:0000256" key="2">
    <source>
        <dbReference type="SAM" id="Phobius"/>
    </source>
</evidence>
<organism evidence="3 4">
    <name type="scientific">Clitoria ternatea</name>
    <name type="common">Butterfly pea</name>
    <dbReference type="NCBI Taxonomy" id="43366"/>
    <lineage>
        <taxon>Eukaryota</taxon>
        <taxon>Viridiplantae</taxon>
        <taxon>Streptophyta</taxon>
        <taxon>Embryophyta</taxon>
        <taxon>Tracheophyta</taxon>
        <taxon>Spermatophyta</taxon>
        <taxon>Magnoliopsida</taxon>
        <taxon>eudicotyledons</taxon>
        <taxon>Gunneridae</taxon>
        <taxon>Pentapetalae</taxon>
        <taxon>rosids</taxon>
        <taxon>fabids</taxon>
        <taxon>Fabales</taxon>
        <taxon>Fabaceae</taxon>
        <taxon>Papilionoideae</taxon>
        <taxon>50 kb inversion clade</taxon>
        <taxon>NPAAA clade</taxon>
        <taxon>indigoferoid/millettioid clade</taxon>
        <taxon>Phaseoleae</taxon>
        <taxon>Clitoria</taxon>
    </lineage>
</organism>
<keyword evidence="2" id="KW-0812">Transmembrane</keyword>
<feature type="compositionally biased region" description="Basic and acidic residues" evidence="1">
    <location>
        <begin position="108"/>
        <end position="123"/>
    </location>
</feature>
<accession>A0AAN9KPA6</accession>
<evidence type="ECO:0000313" key="3">
    <source>
        <dbReference type="EMBL" id="KAK7319479.1"/>
    </source>
</evidence>
<name>A0AAN9KPA6_CLITE</name>
<feature type="transmembrane region" description="Helical" evidence="2">
    <location>
        <begin position="49"/>
        <end position="70"/>
    </location>
</feature>
<dbReference type="Proteomes" id="UP001359559">
    <property type="component" value="Unassembled WGS sequence"/>
</dbReference>
<gene>
    <name evidence="3" type="ORF">RJT34_04200</name>
</gene>
<sequence>MKEDVVTIGERKVEKKMAMVKEGNGVYGLSGLDIGPKGKRQFQPSWKPIGYVVLTLTLAIILLEYSLSFIHSSNLSVGESSQVTPPVTHSNARGRCEGSPGQQGRLPNTERPDHRDRIRSAGL</sequence>
<evidence type="ECO:0000313" key="4">
    <source>
        <dbReference type="Proteomes" id="UP001359559"/>
    </source>
</evidence>
<keyword evidence="4" id="KW-1185">Reference proteome</keyword>
<dbReference type="EMBL" id="JAYKXN010000001">
    <property type="protein sequence ID" value="KAK7319479.1"/>
    <property type="molecule type" value="Genomic_DNA"/>
</dbReference>
<feature type="region of interest" description="Disordered" evidence="1">
    <location>
        <begin position="77"/>
        <end position="123"/>
    </location>
</feature>
<keyword evidence="2" id="KW-0472">Membrane</keyword>
<dbReference type="AlphaFoldDB" id="A0AAN9KPA6"/>
<proteinExistence type="predicted"/>
<feature type="compositionally biased region" description="Polar residues" evidence="1">
    <location>
        <begin position="77"/>
        <end position="91"/>
    </location>
</feature>
<protein>
    <submittedName>
        <fullName evidence="3">Uncharacterized protein</fullName>
    </submittedName>
</protein>
<comment type="caution">
    <text evidence="3">The sequence shown here is derived from an EMBL/GenBank/DDBJ whole genome shotgun (WGS) entry which is preliminary data.</text>
</comment>
<keyword evidence="2" id="KW-1133">Transmembrane helix</keyword>
<reference evidence="3 4" key="1">
    <citation type="submission" date="2024-01" db="EMBL/GenBank/DDBJ databases">
        <title>The genomes of 5 underutilized Papilionoideae crops provide insights into root nodulation and disease resistance.</title>
        <authorList>
            <person name="Yuan L."/>
        </authorList>
    </citation>
    <scope>NUCLEOTIDE SEQUENCE [LARGE SCALE GENOMIC DNA]</scope>
    <source>
        <strain evidence="3">LY-2023</strain>
        <tissue evidence="3">Leaf</tissue>
    </source>
</reference>